<proteinExistence type="predicted"/>
<dbReference type="OrthoDB" id="1726719at2"/>
<dbReference type="Pfam" id="PF09388">
    <property type="entry name" value="SpoOE-like"/>
    <property type="match status" value="1"/>
</dbReference>
<dbReference type="InterPro" id="IPR018540">
    <property type="entry name" value="Spo0E-like"/>
</dbReference>
<organism evidence="1 2">
    <name type="scientific">Thermanaerosceptrum fracticalcis</name>
    <dbReference type="NCBI Taxonomy" id="1712410"/>
    <lineage>
        <taxon>Bacteria</taxon>
        <taxon>Bacillati</taxon>
        <taxon>Bacillota</taxon>
        <taxon>Clostridia</taxon>
        <taxon>Eubacteriales</taxon>
        <taxon>Peptococcaceae</taxon>
        <taxon>Thermanaerosceptrum</taxon>
    </lineage>
</organism>
<dbReference type="EMBL" id="CP045798">
    <property type="protein sequence ID" value="QNB46508.1"/>
    <property type="molecule type" value="Genomic_DNA"/>
</dbReference>
<accession>A0A7G6E354</accession>
<dbReference type="Proteomes" id="UP000515847">
    <property type="component" value="Chromosome"/>
</dbReference>
<dbReference type="AlphaFoldDB" id="A0A7G6E354"/>
<reference evidence="1 2" key="1">
    <citation type="journal article" date="2019" name="Front. Microbiol.">
        <title>Thermoanaerosceptrum fracticalcis gen. nov. sp. nov., a Novel Fumarate-Fermenting Microorganism From a Deep Fractured Carbonate Aquifer of the US Great Basin.</title>
        <authorList>
            <person name="Hamilton-Brehm S.D."/>
            <person name="Stewart L.E."/>
            <person name="Zavarin M."/>
            <person name="Caldwell M."/>
            <person name="Lawson P.A."/>
            <person name="Onstott T.C."/>
            <person name="Grzymski J."/>
            <person name="Neveux I."/>
            <person name="Lollar B.S."/>
            <person name="Russell C.E."/>
            <person name="Moser D.P."/>
        </authorList>
    </citation>
    <scope>NUCLEOTIDE SEQUENCE [LARGE SCALE GENOMIC DNA]</scope>
    <source>
        <strain evidence="1 2">DRI-13</strain>
    </source>
</reference>
<sequence length="69" mass="7915">MIVVIFGRVNGVNIKDKIEIARNILNNAANMNMSKEILLKISQKIDKYIVEYFREGEGQKGGFNEREDV</sequence>
<gene>
    <name evidence="1" type="ORF">BR63_09405</name>
</gene>
<evidence type="ECO:0000313" key="1">
    <source>
        <dbReference type="EMBL" id="QNB46508.1"/>
    </source>
</evidence>
<dbReference type="InterPro" id="IPR036638">
    <property type="entry name" value="HLH_DNA-bd_sf"/>
</dbReference>
<dbReference type="Gene3D" id="4.10.280.10">
    <property type="entry name" value="Helix-loop-helix DNA-binding domain"/>
    <property type="match status" value="1"/>
</dbReference>
<dbReference type="GO" id="GO:0043937">
    <property type="term" value="P:regulation of sporulation"/>
    <property type="evidence" value="ECO:0007669"/>
    <property type="project" value="InterPro"/>
</dbReference>
<evidence type="ECO:0000313" key="2">
    <source>
        <dbReference type="Proteomes" id="UP000515847"/>
    </source>
</evidence>
<dbReference type="KEGG" id="tfr:BR63_09405"/>
<keyword evidence="2" id="KW-1185">Reference proteome</keyword>
<dbReference type="SUPFAM" id="SSF140500">
    <property type="entry name" value="BAS1536-like"/>
    <property type="match status" value="1"/>
</dbReference>
<dbReference type="InterPro" id="IPR037208">
    <property type="entry name" value="Spo0E-like_sf"/>
</dbReference>
<dbReference type="GO" id="GO:0046983">
    <property type="term" value="F:protein dimerization activity"/>
    <property type="evidence" value="ECO:0007669"/>
    <property type="project" value="InterPro"/>
</dbReference>
<protein>
    <submittedName>
        <fullName evidence="1">Spo0E family sporulation regulatory protein-aspartic acid phosphatase</fullName>
    </submittedName>
</protein>
<name>A0A7G6E354_THEFR</name>